<sequence length="104" mass="12514">MLWRRTNPLPAKEEIRERRWMWTGYTLWKSSNCITRQALIWNREGGRKIGRLKNTLCRELEAYMERINSNWEQLERLGQDRVEWRMLVSGLCPSMKGNRSDSGK</sequence>
<organism evidence="1 2">
    <name type="scientific">Schistosoma mattheei</name>
    <dbReference type="NCBI Taxonomy" id="31246"/>
    <lineage>
        <taxon>Eukaryota</taxon>
        <taxon>Metazoa</taxon>
        <taxon>Spiralia</taxon>
        <taxon>Lophotrochozoa</taxon>
        <taxon>Platyhelminthes</taxon>
        <taxon>Trematoda</taxon>
        <taxon>Digenea</taxon>
        <taxon>Strigeidida</taxon>
        <taxon>Schistosomatoidea</taxon>
        <taxon>Schistosomatidae</taxon>
        <taxon>Schistosoma</taxon>
    </lineage>
</organism>
<keyword evidence="2" id="KW-1185">Reference proteome</keyword>
<dbReference type="EMBL" id="UZAL01001258">
    <property type="protein sequence ID" value="VDO76251.1"/>
    <property type="molecule type" value="Genomic_DNA"/>
</dbReference>
<dbReference type="Proteomes" id="UP000269396">
    <property type="component" value="Unassembled WGS sequence"/>
</dbReference>
<dbReference type="AlphaFoldDB" id="A0A3P7XPA5"/>
<gene>
    <name evidence="1" type="ORF">SMTD_LOCUS1199</name>
</gene>
<protein>
    <submittedName>
        <fullName evidence="1">Uncharacterized protein</fullName>
    </submittedName>
</protein>
<evidence type="ECO:0000313" key="2">
    <source>
        <dbReference type="Proteomes" id="UP000269396"/>
    </source>
</evidence>
<evidence type="ECO:0000313" key="1">
    <source>
        <dbReference type="EMBL" id="VDO76251.1"/>
    </source>
</evidence>
<proteinExistence type="predicted"/>
<name>A0A3P7XPA5_9TREM</name>
<accession>A0A3P7XPA5</accession>
<reference evidence="1 2" key="1">
    <citation type="submission" date="2018-11" db="EMBL/GenBank/DDBJ databases">
        <authorList>
            <consortium name="Pathogen Informatics"/>
        </authorList>
    </citation>
    <scope>NUCLEOTIDE SEQUENCE [LARGE SCALE GENOMIC DNA]</scope>
    <source>
        <strain>Denwood</strain>
        <strain evidence="2">Zambia</strain>
    </source>
</reference>